<dbReference type="InterPro" id="IPR026406">
    <property type="entry name" value="Ver/Plancto_CHP"/>
</dbReference>
<dbReference type="OrthoDB" id="282243at2"/>
<evidence type="ECO:0008006" key="3">
    <source>
        <dbReference type="Google" id="ProtNLM"/>
    </source>
</evidence>
<dbReference type="KEGG" id="pbs:Plabr_1571"/>
<keyword evidence="2" id="KW-1185">Reference proteome</keyword>
<protein>
    <recommendedName>
        <fullName evidence="3">Verruc_Plancto-restricted protein</fullName>
    </recommendedName>
</protein>
<dbReference type="eggNOG" id="ENOG503309Y">
    <property type="taxonomic scope" value="Bacteria"/>
</dbReference>
<organism evidence="1 2">
    <name type="scientific">Rubinisphaera brasiliensis (strain ATCC 49424 / DSM 5305 / JCM 21570 / IAM 15109 / NBRC 103401 / IFAM 1448)</name>
    <name type="common">Planctomyces brasiliensis</name>
    <dbReference type="NCBI Taxonomy" id="756272"/>
    <lineage>
        <taxon>Bacteria</taxon>
        <taxon>Pseudomonadati</taxon>
        <taxon>Planctomycetota</taxon>
        <taxon>Planctomycetia</taxon>
        <taxon>Planctomycetales</taxon>
        <taxon>Planctomycetaceae</taxon>
        <taxon>Rubinisphaera</taxon>
    </lineage>
</organism>
<dbReference type="RefSeq" id="WP_013627910.1">
    <property type="nucleotide sequence ID" value="NC_015174.1"/>
</dbReference>
<dbReference type="AlphaFoldDB" id="F0SRQ9"/>
<gene>
    <name evidence="1" type="ordered locus">Plabr_1571</name>
</gene>
<dbReference type="EMBL" id="CP002546">
    <property type="protein sequence ID" value="ADY59182.1"/>
    <property type="molecule type" value="Genomic_DNA"/>
</dbReference>
<dbReference type="STRING" id="756272.Plabr_1571"/>
<dbReference type="Proteomes" id="UP000006860">
    <property type="component" value="Chromosome"/>
</dbReference>
<proteinExistence type="predicted"/>
<dbReference type="NCBIfam" id="TIGR04138">
    <property type="entry name" value="Plancto_Ver_chp"/>
    <property type="match status" value="1"/>
</dbReference>
<evidence type="ECO:0000313" key="2">
    <source>
        <dbReference type="Proteomes" id="UP000006860"/>
    </source>
</evidence>
<reference evidence="2" key="1">
    <citation type="submission" date="2011-02" db="EMBL/GenBank/DDBJ databases">
        <title>The complete genome of Planctomyces brasiliensis DSM 5305.</title>
        <authorList>
            <person name="Lucas S."/>
            <person name="Copeland A."/>
            <person name="Lapidus A."/>
            <person name="Bruce D."/>
            <person name="Goodwin L."/>
            <person name="Pitluck S."/>
            <person name="Kyrpides N."/>
            <person name="Mavromatis K."/>
            <person name="Pagani I."/>
            <person name="Ivanova N."/>
            <person name="Ovchinnikova G."/>
            <person name="Lu M."/>
            <person name="Detter J.C."/>
            <person name="Han C."/>
            <person name="Land M."/>
            <person name="Hauser L."/>
            <person name="Markowitz V."/>
            <person name="Cheng J.-F."/>
            <person name="Hugenholtz P."/>
            <person name="Woyke T."/>
            <person name="Wu D."/>
            <person name="Tindall B."/>
            <person name="Pomrenke H.G."/>
            <person name="Brambilla E."/>
            <person name="Klenk H.-P."/>
            <person name="Eisen J.A."/>
        </authorList>
    </citation>
    <scope>NUCLEOTIDE SEQUENCE [LARGE SCALE GENOMIC DNA]</scope>
    <source>
        <strain evidence="2">ATCC 49424 / DSM 5305 / JCM 21570 / NBRC 103401 / IFAM 1448</strain>
    </source>
</reference>
<accession>F0SRQ9</accession>
<evidence type="ECO:0000313" key="1">
    <source>
        <dbReference type="EMBL" id="ADY59182.1"/>
    </source>
</evidence>
<dbReference type="HOGENOM" id="CLU_147987_0_0_0"/>
<sequence>MATSGDVLSAKKYHRNAYEFIFDALRYTQETLDRGMAAEEESAHISGKELLEGVRLLAQEKYGLLAQTVFRSWGVESTGDFGRIVFELVERGEMRKTERDQLADFVDVYDFHEAFDQNYTIDVRNAFKER</sequence>
<name>F0SRQ9_RUBBR</name>